<dbReference type="GeneID" id="110977157"/>
<accession>A0A8B7Y4C4</accession>
<dbReference type="Proteomes" id="UP000694845">
    <property type="component" value="Unplaced"/>
</dbReference>
<gene>
    <name evidence="8" type="primary">LOC110977157</name>
</gene>
<dbReference type="PANTHER" id="PTHR24057">
    <property type="entry name" value="GLYCOGEN SYNTHASE KINASE-3 ALPHA"/>
    <property type="match status" value="1"/>
</dbReference>
<feature type="compositionally biased region" description="Polar residues" evidence="6">
    <location>
        <begin position="637"/>
        <end position="649"/>
    </location>
</feature>
<dbReference type="InterPro" id="IPR050591">
    <property type="entry name" value="GSK-3"/>
</dbReference>
<dbReference type="AlphaFoldDB" id="A0A8B7Y4C4"/>
<keyword evidence="3" id="KW-0547">Nucleotide-binding</keyword>
<protein>
    <submittedName>
        <fullName evidence="8">Uncharacterized protein LOC110977157</fullName>
    </submittedName>
</protein>
<feature type="region of interest" description="Disordered" evidence="6">
    <location>
        <begin position="541"/>
        <end position="564"/>
    </location>
</feature>
<feature type="compositionally biased region" description="Basic and acidic residues" evidence="6">
    <location>
        <begin position="675"/>
        <end position="694"/>
    </location>
</feature>
<feature type="compositionally biased region" description="Basic and acidic residues" evidence="6">
    <location>
        <begin position="309"/>
        <end position="329"/>
    </location>
</feature>
<dbReference type="InterPro" id="IPR011009">
    <property type="entry name" value="Kinase-like_dom_sf"/>
</dbReference>
<keyword evidence="2" id="KW-0808">Transferase</keyword>
<organism evidence="7 8">
    <name type="scientific">Acanthaster planci</name>
    <name type="common">Crown-of-thorns starfish</name>
    <dbReference type="NCBI Taxonomy" id="133434"/>
    <lineage>
        <taxon>Eukaryota</taxon>
        <taxon>Metazoa</taxon>
        <taxon>Echinodermata</taxon>
        <taxon>Eleutherozoa</taxon>
        <taxon>Asterozoa</taxon>
        <taxon>Asteroidea</taxon>
        <taxon>Valvatacea</taxon>
        <taxon>Valvatida</taxon>
        <taxon>Acanthasteridae</taxon>
        <taxon>Acanthaster</taxon>
    </lineage>
</organism>
<feature type="compositionally biased region" description="Basic residues" evidence="6">
    <location>
        <begin position="180"/>
        <end position="190"/>
    </location>
</feature>
<dbReference type="GO" id="GO:0005634">
    <property type="term" value="C:nucleus"/>
    <property type="evidence" value="ECO:0007669"/>
    <property type="project" value="TreeGrafter"/>
</dbReference>
<dbReference type="GO" id="GO:0004674">
    <property type="term" value="F:protein serine/threonine kinase activity"/>
    <property type="evidence" value="ECO:0007669"/>
    <property type="project" value="UniProtKB-KW"/>
</dbReference>
<dbReference type="GO" id="GO:0005524">
    <property type="term" value="F:ATP binding"/>
    <property type="evidence" value="ECO:0007669"/>
    <property type="project" value="UniProtKB-KW"/>
</dbReference>
<feature type="region of interest" description="Disordered" evidence="6">
    <location>
        <begin position="304"/>
        <end position="380"/>
    </location>
</feature>
<feature type="region of interest" description="Disordered" evidence="6">
    <location>
        <begin position="836"/>
        <end position="869"/>
    </location>
</feature>
<feature type="compositionally biased region" description="Polar residues" evidence="6">
    <location>
        <begin position="597"/>
        <end position="606"/>
    </location>
</feature>
<dbReference type="PANTHER" id="PTHR24057:SF0">
    <property type="entry name" value="PROTEIN KINASE SHAGGY-RELATED"/>
    <property type="match status" value="1"/>
</dbReference>
<feature type="compositionally biased region" description="Polar residues" evidence="6">
    <location>
        <begin position="479"/>
        <end position="488"/>
    </location>
</feature>
<dbReference type="KEGG" id="aplc:110977157"/>
<dbReference type="Gene3D" id="1.10.510.10">
    <property type="entry name" value="Transferase(Phosphotransferase) domain 1"/>
    <property type="match status" value="1"/>
</dbReference>
<keyword evidence="4" id="KW-0418">Kinase</keyword>
<feature type="compositionally biased region" description="Basic and acidic residues" evidence="6">
    <location>
        <begin position="853"/>
        <end position="869"/>
    </location>
</feature>
<evidence type="ECO:0000256" key="3">
    <source>
        <dbReference type="ARBA" id="ARBA00022741"/>
    </source>
</evidence>
<feature type="region of interest" description="Disordered" evidence="6">
    <location>
        <begin position="728"/>
        <end position="751"/>
    </location>
</feature>
<feature type="compositionally biased region" description="Polar residues" evidence="6">
    <location>
        <begin position="371"/>
        <end position="380"/>
    </location>
</feature>
<name>A0A8B7Y4C4_ACAPL</name>
<evidence type="ECO:0000256" key="6">
    <source>
        <dbReference type="SAM" id="MobiDB-lite"/>
    </source>
</evidence>
<proteinExistence type="predicted"/>
<reference evidence="8" key="1">
    <citation type="submission" date="2025-08" db="UniProtKB">
        <authorList>
            <consortium name="RefSeq"/>
        </authorList>
    </citation>
    <scope>IDENTIFICATION</scope>
</reference>
<feature type="compositionally biased region" description="Polar residues" evidence="6">
    <location>
        <begin position="156"/>
        <end position="176"/>
    </location>
</feature>
<evidence type="ECO:0000256" key="1">
    <source>
        <dbReference type="ARBA" id="ARBA00022527"/>
    </source>
</evidence>
<evidence type="ECO:0000256" key="4">
    <source>
        <dbReference type="ARBA" id="ARBA00022777"/>
    </source>
</evidence>
<feature type="region of interest" description="Disordered" evidence="6">
    <location>
        <begin position="409"/>
        <end position="441"/>
    </location>
</feature>
<keyword evidence="5" id="KW-0067">ATP-binding</keyword>
<sequence>MGELSDGQPLFPGESEVDQLFIIQKILGALPNYQMELFEKNPRFSGLRFPKVSEPQTLEMKYSGVMSSVTLDIMKNVLQLEPSDRFTIEQCLEHRAFQTERLFHQDLPCPKSAYSSRQNGLKLGFVKDPKDDVLSGGDVVINAMYQSRTPVPEVNEASQGGNVVTNEQGPSINIPASHTKFLKSSKKKQQQHQAGKETNIESWQSQQSVSSLTPTILQCDQPIDLAGTHSLSDSLQETTLEPQPSETQMEYIIKGEKTQKPRSEKSFSLIKPAYSKDLNGSYAKYLGKYACAKVSSKYSGNLIKGQVDNTKKNNSPREEVERNRSKDGDSSLGMEADTDKADNIPNLMRPNIPPSKYCRNQAKKDARNGARSLSKSSSDVNENIQQNFGIIEPFNREGNSFVLFSDPQNTEGEFKNLQDSKHKGTEISQSSDYQDQSPAVSAYSDGELLKRGFEGSKHHLSNITETPRYHINTDSCQNIVSQSSNHSNDGPHMSPKGSRRGRLEEVKCTGKSVDLKDNSGDQNTKDRLNSQLTEKKNILKEFSSHQHIPTELGVQKPNSGKKQQYEGSVAYRGRIMHTFKAEEQEVREIQSVNLREQQLTERQPQQAVHVGKTGQITDPPGMGATGTHSKSKEQQHTDQNPFTESTYPPSSIAPGFSDDSNADSRHTSSSTLENNSRKFLKDNTVHGQWREVKSSKRKKKKNQLYLITGDVSKTERLALQPNIYAHREQPKSHRKLNQTPTADKNRLSGGFQRSREPYLYPIQKQLPSLSGTGTANTNVTRKVSDVCVTYHHQQHHSNPYVCCKHSKSDAENITEHASHWTHGMQTALEGVVAPDRTTLSKSPGHSLMPLKSTRGERFPSLPDFRDGPF</sequence>
<evidence type="ECO:0000256" key="2">
    <source>
        <dbReference type="ARBA" id="ARBA00022679"/>
    </source>
</evidence>
<feature type="region of interest" description="Disordered" evidence="6">
    <location>
        <begin position="597"/>
        <end position="700"/>
    </location>
</feature>
<dbReference type="GO" id="GO:0005737">
    <property type="term" value="C:cytoplasm"/>
    <property type="evidence" value="ECO:0007669"/>
    <property type="project" value="TreeGrafter"/>
</dbReference>
<feature type="compositionally biased region" description="Polar residues" evidence="6">
    <location>
        <begin position="426"/>
        <end position="439"/>
    </location>
</feature>
<dbReference type="SUPFAM" id="SSF56112">
    <property type="entry name" value="Protein kinase-like (PK-like)"/>
    <property type="match status" value="1"/>
</dbReference>
<dbReference type="OrthoDB" id="548217at2759"/>
<keyword evidence="1" id="KW-0723">Serine/threonine-protein kinase</keyword>
<feature type="compositionally biased region" description="Basic and acidic residues" evidence="6">
    <location>
        <begin position="412"/>
        <end position="425"/>
    </location>
</feature>
<dbReference type="RefSeq" id="XP_022086716.1">
    <property type="nucleotide sequence ID" value="XM_022231024.1"/>
</dbReference>
<dbReference type="GO" id="GO:0007165">
    <property type="term" value="P:signal transduction"/>
    <property type="evidence" value="ECO:0007669"/>
    <property type="project" value="TreeGrafter"/>
</dbReference>
<evidence type="ECO:0000313" key="8">
    <source>
        <dbReference type="RefSeq" id="XP_022086716.1"/>
    </source>
</evidence>
<dbReference type="OMA" id="CLEHRAF"/>
<evidence type="ECO:0000256" key="5">
    <source>
        <dbReference type="ARBA" id="ARBA00022840"/>
    </source>
</evidence>
<feature type="region of interest" description="Disordered" evidence="6">
    <location>
        <begin position="479"/>
        <end position="505"/>
    </location>
</feature>
<dbReference type="GO" id="GO:0030154">
    <property type="term" value="P:cell differentiation"/>
    <property type="evidence" value="ECO:0007669"/>
    <property type="project" value="TreeGrafter"/>
</dbReference>
<evidence type="ECO:0000313" key="7">
    <source>
        <dbReference type="Proteomes" id="UP000694845"/>
    </source>
</evidence>
<feature type="region of interest" description="Disordered" evidence="6">
    <location>
        <begin position="152"/>
        <end position="205"/>
    </location>
</feature>
<keyword evidence="7" id="KW-1185">Reference proteome</keyword>